<evidence type="ECO:0000313" key="13">
    <source>
        <dbReference type="EMBL" id="AMJ78897.1"/>
    </source>
</evidence>
<accession>A0AAC8XKE4</accession>
<dbReference type="PANTHER" id="PTHR30183:SF8">
    <property type="entry name" value="MOLYBDENUM TRANSPORT SYSTEM PERMEASE"/>
    <property type="match status" value="1"/>
</dbReference>
<evidence type="ECO:0000259" key="12">
    <source>
        <dbReference type="PROSITE" id="PS50928"/>
    </source>
</evidence>
<evidence type="ECO:0000256" key="10">
    <source>
        <dbReference type="RuleBase" id="RU363032"/>
    </source>
</evidence>
<evidence type="ECO:0000256" key="3">
    <source>
        <dbReference type="ARBA" id="ARBA00007069"/>
    </source>
</evidence>
<comment type="subcellular location">
    <subcellularLocation>
        <location evidence="11">Cell inner membrane</location>
        <topology evidence="11">Multi-pass membrane protein</topology>
    </subcellularLocation>
    <subcellularLocation>
        <location evidence="2 10">Cell membrane</location>
        <topology evidence="2 10">Multi-pass membrane protein</topology>
    </subcellularLocation>
</comment>
<evidence type="ECO:0000256" key="7">
    <source>
        <dbReference type="ARBA" id="ARBA00022692"/>
    </source>
</evidence>
<evidence type="ECO:0000256" key="6">
    <source>
        <dbReference type="ARBA" id="ARBA00022505"/>
    </source>
</evidence>
<dbReference type="PANTHER" id="PTHR30183">
    <property type="entry name" value="MOLYBDENUM TRANSPORT SYSTEM PERMEASE PROTEIN MODB"/>
    <property type="match status" value="1"/>
</dbReference>
<dbReference type="PROSITE" id="PS50928">
    <property type="entry name" value="ABC_TM1"/>
    <property type="match status" value="1"/>
</dbReference>
<keyword evidence="8 10" id="KW-1133">Transmembrane helix</keyword>
<dbReference type="EMBL" id="CP013928">
    <property type="protein sequence ID" value="AMJ78897.1"/>
    <property type="molecule type" value="Genomic_DNA"/>
</dbReference>
<evidence type="ECO:0000256" key="8">
    <source>
        <dbReference type="ARBA" id="ARBA00022989"/>
    </source>
</evidence>
<dbReference type="InterPro" id="IPR000515">
    <property type="entry name" value="MetI-like"/>
</dbReference>
<evidence type="ECO:0000256" key="11">
    <source>
        <dbReference type="RuleBase" id="RU365097"/>
    </source>
</evidence>
<evidence type="ECO:0000256" key="9">
    <source>
        <dbReference type="ARBA" id="ARBA00023136"/>
    </source>
</evidence>
<dbReference type="AlphaFoldDB" id="A0AAC8XKE4"/>
<protein>
    <recommendedName>
        <fullName evidence="11">Molybdenum transport system permease</fullName>
    </recommendedName>
</protein>
<keyword evidence="9 10" id="KW-0472">Membrane</keyword>
<keyword evidence="11" id="KW-0997">Cell inner membrane</keyword>
<evidence type="ECO:0000256" key="1">
    <source>
        <dbReference type="ARBA" id="ARBA00002949"/>
    </source>
</evidence>
<dbReference type="Gene3D" id="1.10.3720.10">
    <property type="entry name" value="MetI-like"/>
    <property type="match status" value="1"/>
</dbReference>
<dbReference type="RefSeq" id="WP_015067414.1">
    <property type="nucleotide sequence ID" value="NZ_CAXGIV010000038.1"/>
</dbReference>
<feature type="transmembrane region" description="Helical" evidence="10">
    <location>
        <begin position="205"/>
        <end position="223"/>
    </location>
</feature>
<dbReference type="SUPFAM" id="SSF161098">
    <property type="entry name" value="MetI-like"/>
    <property type="match status" value="1"/>
</dbReference>
<comment type="function">
    <text evidence="1 11">Part of the binding-protein-dependent transport system for molybdenum; probably responsible for the translocation of the substrate across the membrane.</text>
</comment>
<keyword evidence="7 10" id="KW-0812">Transmembrane</keyword>
<evidence type="ECO:0000256" key="5">
    <source>
        <dbReference type="ARBA" id="ARBA00022475"/>
    </source>
</evidence>
<keyword evidence="6 11" id="KW-0500">Molybdenum</keyword>
<evidence type="ECO:0000256" key="4">
    <source>
        <dbReference type="ARBA" id="ARBA00022448"/>
    </source>
</evidence>
<dbReference type="InterPro" id="IPR035906">
    <property type="entry name" value="MetI-like_sf"/>
</dbReference>
<keyword evidence="5" id="KW-1003">Cell membrane</keyword>
<dbReference type="GO" id="GO:0015098">
    <property type="term" value="F:molybdate ion transmembrane transporter activity"/>
    <property type="evidence" value="ECO:0007669"/>
    <property type="project" value="UniProtKB-UniRule"/>
</dbReference>
<name>A0AAC8XKE4_9ALTE</name>
<organism evidence="13 14">
    <name type="scientific">Alteromonas mediterranea</name>
    <dbReference type="NCBI Taxonomy" id="314275"/>
    <lineage>
        <taxon>Bacteria</taxon>
        <taxon>Pseudomonadati</taxon>
        <taxon>Pseudomonadota</taxon>
        <taxon>Gammaproteobacteria</taxon>
        <taxon>Alteromonadales</taxon>
        <taxon>Alteromonadaceae</taxon>
        <taxon>Alteromonas/Salinimonas group</taxon>
        <taxon>Alteromonas</taxon>
    </lineage>
</organism>
<dbReference type="Proteomes" id="UP000061468">
    <property type="component" value="Chromosome"/>
</dbReference>
<feature type="domain" description="ABC transmembrane type-1" evidence="12">
    <location>
        <begin position="16"/>
        <end position="222"/>
    </location>
</feature>
<gene>
    <name evidence="13" type="ORF">AV942_11640</name>
</gene>
<evidence type="ECO:0000256" key="2">
    <source>
        <dbReference type="ARBA" id="ARBA00004651"/>
    </source>
</evidence>
<dbReference type="GO" id="GO:0005886">
    <property type="term" value="C:plasma membrane"/>
    <property type="evidence" value="ECO:0007669"/>
    <property type="project" value="UniProtKB-SubCell"/>
</dbReference>
<sequence length="246" mass="26505">MNALSEFFGVYAFDAIWLTLKLALITSGLLLLVTLPLAWFLANWHSKAKPFVMSVLALPLVLPPTVLGFYLLIAFSPQSALGQGWHTLTGSNLAFSFEGLVLGSVLYSLPFALQPLYGGFSQLDARYLDVAKTLGFSATEAFVRIVLPLSKAPIIVALGLSFAHTIGEFGVVLMIGGNIPGETQVLSIALYEQVEALEYEKAHNLAIALLVFSFVLLAALYRFNGIASHFGSRSQIPRSAPNKGEG</sequence>
<proteinExistence type="inferred from homology"/>
<evidence type="ECO:0000313" key="14">
    <source>
        <dbReference type="Proteomes" id="UP000061468"/>
    </source>
</evidence>
<feature type="transmembrane region" description="Helical" evidence="10">
    <location>
        <begin position="51"/>
        <end position="73"/>
    </location>
</feature>
<dbReference type="CDD" id="cd06261">
    <property type="entry name" value="TM_PBP2"/>
    <property type="match status" value="1"/>
</dbReference>
<dbReference type="InterPro" id="IPR011867">
    <property type="entry name" value="ModB_ABC"/>
</dbReference>
<comment type="caution">
    <text evidence="11">Lacks conserved residue(s) required for the propagation of feature annotation.</text>
</comment>
<reference evidence="13 14" key="1">
    <citation type="submission" date="2015-12" db="EMBL/GenBank/DDBJ databases">
        <title>Intraspecies pangenome expansion in the marine bacterium Alteromonas.</title>
        <authorList>
            <person name="Lopez-Perez M."/>
            <person name="Rodriguez-Valera F."/>
        </authorList>
    </citation>
    <scope>NUCLEOTIDE SEQUENCE [LARGE SCALE GENOMIC DNA]</scope>
    <source>
        <strain evidence="13 14">UM8</strain>
    </source>
</reference>
<dbReference type="Pfam" id="PF00528">
    <property type="entry name" value="BPD_transp_1"/>
    <property type="match status" value="1"/>
</dbReference>
<dbReference type="NCBIfam" id="TIGR02141">
    <property type="entry name" value="modB_ABC"/>
    <property type="match status" value="1"/>
</dbReference>
<comment type="similarity">
    <text evidence="3 11">Belongs to the binding-protein-dependent transport system permease family. CysTW subfamily.</text>
</comment>
<feature type="transmembrane region" description="Helical" evidence="10">
    <location>
        <begin position="15"/>
        <end position="39"/>
    </location>
</feature>
<keyword evidence="4 10" id="KW-0813">Transport</keyword>
<feature type="transmembrane region" description="Helical" evidence="10">
    <location>
        <begin position="93"/>
        <end position="113"/>
    </location>
</feature>